<keyword evidence="6 7" id="KW-0624">Polysaccharide degradation</keyword>
<dbReference type="InterPro" id="IPR043595">
    <property type="entry name" value="FaeB/C/D"/>
</dbReference>
<dbReference type="EMBL" id="VCHE01000006">
    <property type="protein sequence ID" value="KAB2579652.1"/>
    <property type="molecule type" value="Genomic_DNA"/>
</dbReference>
<accession>A0A5N5DRX7</accession>
<gene>
    <name evidence="8" type="primary">faeC_1</name>
    <name evidence="8" type="ORF">DBV05_g1674</name>
</gene>
<organism evidence="8 9">
    <name type="scientific">Lasiodiplodia theobromae</name>
    <dbReference type="NCBI Taxonomy" id="45133"/>
    <lineage>
        <taxon>Eukaryota</taxon>
        <taxon>Fungi</taxon>
        <taxon>Dikarya</taxon>
        <taxon>Ascomycota</taxon>
        <taxon>Pezizomycotina</taxon>
        <taxon>Dothideomycetes</taxon>
        <taxon>Dothideomycetes incertae sedis</taxon>
        <taxon>Botryosphaeriales</taxon>
        <taxon>Botryosphaeriaceae</taxon>
        <taxon>Lasiodiplodia</taxon>
    </lineage>
</organism>
<evidence type="ECO:0000256" key="6">
    <source>
        <dbReference type="ARBA" id="ARBA00023326"/>
    </source>
</evidence>
<keyword evidence="4 7" id="KW-0378">Hydrolase</keyword>
<comment type="catalytic activity">
    <reaction evidence="7">
        <text>feruloyl-polysaccharide + H2O = ferulate + polysaccharide.</text>
        <dbReference type="EC" id="3.1.1.73"/>
    </reaction>
</comment>
<keyword evidence="5 7" id="KW-0119">Carbohydrate metabolism</keyword>
<dbReference type="GO" id="GO:0030600">
    <property type="term" value="F:feruloyl esterase activity"/>
    <property type="evidence" value="ECO:0007669"/>
    <property type="project" value="UniProtKB-UniRule"/>
</dbReference>
<dbReference type="Proteomes" id="UP000325902">
    <property type="component" value="Unassembled WGS sequence"/>
</dbReference>
<dbReference type="PANTHER" id="PTHR38050">
    <property type="match status" value="1"/>
</dbReference>
<evidence type="ECO:0000256" key="3">
    <source>
        <dbReference type="ARBA" id="ARBA00022729"/>
    </source>
</evidence>
<reference evidence="8 9" key="1">
    <citation type="journal article" date="2019" name="Sci. Rep.">
        <title>A multi-omics analysis of the grapevine pathogen Lasiodiplodia theobromae reveals that temperature affects the expression of virulence- and pathogenicity-related genes.</title>
        <authorList>
            <person name="Felix C."/>
            <person name="Meneses R."/>
            <person name="Goncalves M.F.M."/>
            <person name="Tilleman L."/>
            <person name="Duarte A.S."/>
            <person name="Jorrin-Novo J.V."/>
            <person name="Van de Peer Y."/>
            <person name="Deforce D."/>
            <person name="Van Nieuwerburgh F."/>
            <person name="Esteves A.C."/>
            <person name="Alves A."/>
        </authorList>
    </citation>
    <scope>NUCLEOTIDE SEQUENCE [LARGE SCALE GENOMIC DNA]</scope>
    <source>
        <strain evidence="8 9">LA-SOL3</strain>
    </source>
</reference>
<keyword evidence="3 7" id="KW-0732">Signal</keyword>
<dbReference type="EC" id="3.1.1.73" evidence="7"/>
<dbReference type="OrthoDB" id="424610at2759"/>
<keyword evidence="9" id="KW-1185">Reference proteome</keyword>
<feature type="chain" id="PRO_5027163487" description="Feruloyl esterase C" evidence="7">
    <location>
        <begin position="19"/>
        <end position="252"/>
    </location>
</feature>
<comment type="caution">
    <text evidence="8">The sequence shown here is derived from an EMBL/GenBank/DDBJ whole genome shotgun (WGS) entry which is preliminary data.</text>
</comment>
<feature type="signal peptide" evidence="7">
    <location>
        <begin position="1"/>
        <end position="18"/>
    </location>
</feature>
<evidence type="ECO:0000313" key="8">
    <source>
        <dbReference type="EMBL" id="KAB2579652.1"/>
    </source>
</evidence>
<evidence type="ECO:0000313" key="9">
    <source>
        <dbReference type="Proteomes" id="UP000325902"/>
    </source>
</evidence>
<evidence type="ECO:0000256" key="5">
    <source>
        <dbReference type="ARBA" id="ARBA00023277"/>
    </source>
</evidence>
<dbReference type="AlphaFoldDB" id="A0A5N5DRX7"/>
<keyword evidence="7" id="KW-0858">Xylan degradation</keyword>
<comment type="subcellular location">
    <subcellularLocation>
        <location evidence="1 7">Secreted</location>
    </subcellularLocation>
</comment>
<evidence type="ECO:0000256" key="7">
    <source>
        <dbReference type="RuleBase" id="RU367094"/>
    </source>
</evidence>
<keyword evidence="2 7" id="KW-0964">Secreted</keyword>
<evidence type="ECO:0000256" key="2">
    <source>
        <dbReference type="ARBA" id="ARBA00022525"/>
    </source>
</evidence>
<protein>
    <recommendedName>
        <fullName evidence="7">Feruloyl esterase C</fullName>
        <ecNumber evidence="7">3.1.1.73</ecNumber>
    </recommendedName>
    <alternativeName>
        <fullName evidence="7">Ferulic acid esterase C</fullName>
    </alternativeName>
</protein>
<evidence type="ECO:0000256" key="4">
    <source>
        <dbReference type="ARBA" id="ARBA00022801"/>
    </source>
</evidence>
<sequence>MLAWTLSLMTMAALSAKAETTAGCGSAPSLYTGTHSLTINTTQQERTYILQLPVDYDANTPHALFFGFHWLHGTQEDVYANSWYGLHRHHLRRPASHRQRLAQPERHRRRLCRRPALDALLDPLPLDAPRLRSRLQLRRQHVARAGLRPSAHLPRRRRALGRAFSGCDYVGDAPIGFLGQHGVNDTVIPIASGRGIRDMFVRSNGCGVPPQEPPAPEPLSLSWNKTVYDGCKPGCPVWWIAHGGGHVALPDV</sequence>
<evidence type="ECO:0000256" key="1">
    <source>
        <dbReference type="ARBA" id="ARBA00004613"/>
    </source>
</evidence>
<proteinExistence type="inferred from homology"/>
<dbReference type="GO" id="GO:0045493">
    <property type="term" value="P:xylan catabolic process"/>
    <property type="evidence" value="ECO:0007669"/>
    <property type="project" value="UniProtKB-UniRule"/>
</dbReference>
<dbReference type="GO" id="GO:0005576">
    <property type="term" value="C:extracellular region"/>
    <property type="evidence" value="ECO:0007669"/>
    <property type="project" value="UniProtKB-SubCell"/>
</dbReference>
<comment type="similarity">
    <text evidence="7">Belongs to the faeC family.</text>
</comment>
<comment type="function">
    <text evidence="7">Involved in degradation of plant cell walls. Hydrolyzes the feruloyl-arabinose ester bond in arabinoxylans, and the feruloyl-galactose ester bond in pectin. Active against paranitrophenyl-acetate, methyl ferulate and wheat arabinoxylan.</text>
</comment>
<dbReference type="PANTHER" id="PTHR38050:SF1">
    <property type="entry name" value="FERULOYL ESTERASE C"/>
    <property type="match status" value="1"/>
</dbReference>
<name>A0A5N5DRX7_9PEZI</name>